<dbReference type="InterPro" id="IPR036689">
    <property type="entry name" value="ESAT-6-like_sf"/>
</dbReference>
<protein>
    <recommendedName>
        <fullName evidence="2">WXG100 family type VII secretion target</fullName>
    </recommendedName>
</protein>
<evidence type="ECO:0000313" key="1">
    <source>
        <dbReference type="EMBL" id="ANY72797.1"/>
    </source>
</evidence>
<dbReference type="AlphaFoldDB" id="A0A1B2DYU6"/>
<dbReference type="GeneID" id="48308471"/>
<dbReference type="SUPFAM" id="SSF140453">
    <property type="entry name" value="EsxAB dimer-like"/>
    <property type="match status" value="1"/>
</dbReference>
<dbReference type="RefSeq" id="WP_099477419.1">
    <property type="nucleotide sequence ID" value="NZ_CP016809.1"/>
</dbReference>
<accession>A0A1B2DYU6</accession>
<proteinExistence type="predicted"/>
<organism evidence="1">
    <name type="scientific">Paenibacillus ihbetae</name>
    <dbReference type="NCBI Taxonomy" id="1870820"/>
    <lineage>
        <taxon>Bacteria</taxon>
        <taxon>Bacillati</taxon>
        <taxon>Bacillota</taxon>
        <taxon>Bacilli</taxon>
        <taxon>Bacillales</taxon>
        <taxon>Paenibacillaceae</taxon>
        <taxon>Paenibacillus</taxon>
    </lineage>
</organism>
<sequence length="62" mass="7053">MSKILVPPEVLLAVSEQFNRASNQLEANSNTPNQHIQMLASCWDGTTCSRFYYEFSSRRIAT</sequence>
<dbReference type="EMBL" id="CP016809">
    <property type="protein sequence ID" value="ANY72797.1"/>
    <property type="molecule type" value="Genomic_DNA"/>
</dbReference>
<name>A0A1B2DYU6_9BACL</name>
<evidence type="ECO:0008006" key="2">
    <source>
        <dbReference type="Google" id="ProtNLM"/>
    </source>
</evidence>
<dbReference type="Gene3D" id="1.10.287.850">
    <property type="entry name" value="HP0062-like domain"/>
    <property type="match status" value="1"/>
</dbReference>
<reference evidence="1" key="1">
    <citation type="submission" date="2016-08" db="EMBL/GenBank/DDBJ databases">
        <title>Complete Genome Seqeunce of Paenibacillus sp. nov. IHBB 9852 from high altitute lake of Indian trans-Himalayas.</title>
        <authorList>
            <person name="Kiran S."/>
            <person name="Swarnkar M.K."/>
            <person name="Rana A."/>
            <person name="Tewari R."/>
            <person name="Gulati A."/>
        </authorList>
    </citation>
    <scope>NUCLEOTIDE SEQUENCE [LARGE SCALE GENOMIC DNA]</scope>
    <source>
        <strain evidence="1">IHBB 9852</strain>
    </source>
</reference>
<dbReference type="KEGG" id="pib:BBD41_09475"/>
<gene>
    <name evidence="1" type="ORF">BBD41_09475</name>
</gene>